<keyword evidence="1" id="KW-0812">Transmembrane</keyword>
<organism evidence="3 4">
    <name type="scientific">candidate division WWE3 bacterium</name>
    <dbReference type="NCBI Taxonomy" id="2053526"/>
    <lineage>
        <taxon>Bacteria</taxon>
        <taxon>Katanobacteria</taxon>
    </lineage>
</organism>
<reference evidence="3" key="2">
    <citation type="journal article" date="2021" name="Microbiome">
        <title>Successional dynamics and alternative stable states in a saline activated sludge microbial community over 9 years.</title>
        <authorList>
            <person name="Wang Y."/>
            <person name="Ye J."/>
            <person name="Ju F."/>
            <person name="Liu L."/>
            <person name="Boyd J.A."/>
            <person name="Deng Y."/>
            <person name="Parks D.H."/>
            <person name="Jiang X."/>
            <person name="Yin X."/>
            <person name="Woodcroft B.J."/>
            <person name="Tyson G.W."/>
            <person name="Hugenholtz P."/>
            <person name="Polz M.F."/>
            <person name="Zhang T."/>
        </authorList>
    </citation>
    <scope>NUCLEOTIDE SEQUENCE</scope>
    <source>
        <strain evidence="3">HKST-UBA02</strain>
    </source>
</reference>
<keyword evidence="1" id="KW-0472">Membrane</keyword>
<dbReference type="EMBL" id="JAGQKY010000233">
    <property type="protein sequence ID" value="MCA9398000.1"/>
    <property type="molecule type" value="Genomic_DNA"/>
</dbReference>
<reference evidence="3" key="1">
    <citation type="submission" date="2020-04" db="EMBL/GenBank/DDBJ databases">
        <authorList>
            <person name="Zhang T."/>
        </authorList>
    </citation>
    <scope>NUCLEOTIDE SEQUENCE</scope>
    <source>
        <strain evidence="3">HKST-UBA02</strain>
    </source>
</reference>
<gene>
    <name evidence="3" type="ORF">KC573_04165</name>
</gene>
<accession>A0A955LWU3</accession>
<evidence type="ECO:0000313" key="3">
    <source>
        <dbReference type="EMBL" id="MCA9398000.1"/>
    </source>
</evidence>
<dbReference type="InterPro" id="IPR018765">
    <property type="entry name" value="DUF2341"/>
</dbReference>
<evidence type="ECO:0000256" key="1">
    <source>
        <dbReference type="SAM" id="Phobius"/>
    </source>
</evidence>
<evidence type="ECO:0000259" key="2">
    <source>
        <dbReference type="Pfam" id="PF10102"/>
    </source>
</evidence>
<proteinExistence type="predicted"/>
<name>A0A955LWU3_UNCKA</name>
<evidence type="ECO:0000313" key="4">
    <source>
        <dbReference type="Proteomes" id="UP000699691"/>
    </source>
</evidence>
<sequence>MARLFQINNRKITIFEWEFDILVVLLVIIGFVIGLYTSLSNILPSLFAGTATTITIDTDSDFTEGSLSSTEISGSGNGSAVQLSGGAGDWADASWQYRRPLTITSTNSNTLSEYQLLVTLTNGTFDYSNVKSDCADIRFGDTNGDFIPYYQISCDTGGTSEFWVQIPLIAANTDTTVYVYYGNSSAATASDETATFTYSSEKTIGYALHNTVNRLNVKSLADGNSISHNGSTLTLDEDDTGAFTSVDVDGAITATKLFGATDPDDDTDAFVPVSFAGTEILATSRDSGSGAEEFFILSPWGTASVTVYADGASCYSNASVGSTVVSTGGSCSRNDGTTYRITSSIPILAFMTENSTDPYPLHPSDTGPWYGTEGTRWSTSANGLGATVDYIYSGSASGSTFGVSSDRDNTINTGSQYGAGNAVKVVSQDNPITANQWADGNGGDAAI</sequence>
<keyword evidence="1" id="KW-1133">Transmembrane helix</keyword>
<protein>
    <submittedName>
        <fullName evidence="3">DUF2341 domain-containing protein</fullName>
    </submittedName>
</protein>
<feature type="transmembrane region" description="Helical" evidence="1">
    <location>
        <begin position="21"/>
        <end position="39"/>
    </location>
</feature>
<dbReference type="AlphaFoldDB" id="A0A955LWU3"/>
<dbReference type="Proteomes" id="UP000699691">
    <property type="component" value="Unassembled WGS sequence"/>
</dbReference>
<feature type="non-terminal residue" evidence="3">
    <location>
        <position position="447"/>
    </location>
</feature>
<feature type="domain" description="DUF2341" evidence="2">
    <location>
        <begin position="133"/>
        <end position="198"/>
    </location>
</feature>
<dbReference type="Pfam" id="PF10102">
    <property type="entry name" value="DUF2341"/>
    <property type="match status" value="1"/>
</dbReference>
<comment type="caution">
    <text evidence="3">The sequence shown here is derived from an EMBL/GenBank/DDBJ whole genome shotgun (WGS) entry which is preliminary data.</text>
</comment>